<feature type="compositionally biased region" description="Basic and acidic residues" evidence="1">
    <location>
        <begin position="32"/>
        <end position="57"/>
    </location>
</feature>
<dbReference type="WBParaSite" id="PSAMB.scaffold2885size20731.g19469.t1">
    <property type="protein sequence ID" value="PSAMB.scaffold2885size20731.g19469.t1"/>
    <property type="gene ID" value="PSAMB.scaffold2885size20731.g19469"/>
</dbReference>
<proteinExistence type="predicted"/>
<evidence type="ECO:0000313" key="3">
    <source>
        <dbReference type="WBParaSite" id="PSAMB.scaffold2885size20731.g19469.t1"/>
    </source>
</evidence>
<protein>
    <submittedName>
        <fullName evidence="3">Uncharacterized protein</fullName>
    </submittedName>
</protein>
<organism evidence="2 3">
    <name type="scientific">Plectus sambesii</name>
    <dbReference type="NCBI Taxonomy" id="2011161"/>
    <lineage>
        <taxon>Eukaryota</taxon>
        <taxon>Metazoa</taxon>
        <taxon>Ecdysozoa</taxon>
        <taxon>Nematoda</taxon>
        <taxon>Chromadorea</taxon>
        <taxon>Plectida</taxon>
        <taxon>Plectina</taxon>
        <taxon>Plectoidea</taxon>
        <taxon>Plectidae</taxon>
        <taxon>Plectus</taxon>
    </lineage>
</organism>
<evidence type="ECO:0000256" key="1">
    <source>
        <dbReference type="SAM" id="MobiDB-lite"/>
    </source>
</evidence>
<name>A0A914VZC2_9BILA</name>
<feature type="compositionally biased region" description="Basic residues" evidence="1">
    <location>
        <begin position="58"/>
        <end position="72"/>
    </location>
</feature>
<dbReference type="Proteomes" id="UP000887566">
    <property type="component" value="Unplaced"/>
</dbReference>
<reference evidence="3" key="1">
    <citation type="submission" date="2022-11" db="UniProtKB">
        <authorList>
            <consortium name="WormBaseParasite"/>
        </authorList>
    </citation>
    <scope>IDENTIFICATION</scope>
</reference>
<dbReference type="AlphaFoldDB" id="A0A914VZC2"/>
<keyword evidence="2" id="KW-1185">Reference proteome</keyword>
<feature type="region of interest" description="Disordered" evidence="1">
    <location>
        <begin position="25"/>
        <end position="84"/>
    </location>
</feature>
<accession>A0A914VZC2</accession>
<sequence length="191" mass="20587">MFGLRNTATLGANAQAHTLRRIADSAAANELPSDRKRGGSDRLFRQSARDKGKGAQRERRRRRERRRLRSLHSGKGDCVSDRPTTIMKRGGVGTAATCGLWRRTVGPRPRTATYLPKDRSSLCAGRPVAFMGNAGATLVVPTPSKAAISRVTTRSGVDIADIEDNKVGALSRQLPTKATTVSAVSTRTLAH</sequence>
<evidence type="ECO:0000313" key="2">
    <source>
        <dbReference type="Proteomes" id="UP000887566"/>
    </source>
</evidence>